<feature type="region of interest" description="Disordered" evidence="2">
    <location>
        <begin position="110"/>
        <end position="234"/>
    </location>
</feature>
<dbReference type="Pfam" id="PF13086">
    <property type="entry name" value="AAA_11"/>
    <property type="match status" value="2"/>
</dbReference>
<dbReference type="GeneID" id="6010714"/>
<dbReference type="Pfam" id="PF13087">
    <property type="entry name" value="AAA_12"/>
    <property type="match status" value="1"/>
</dbReference>
<keyword evidence="1" id="KW-0943">RNA-mediated gene silencing</keyword>
<name>A8NJE6_COPC7</name>
<dbReference type="EMBL" id="AACS02000010">
    <property type="protein sequence ID" value="EAU87611.2"/>
    <property type="molecule type" value="Genomic_DNA"/>
</dbReference>
<keyword evidence="5" id="KW-0067">ATP-binding</keyword>
<dbReference type="PANTHER" id="PTHR10887:SF322">
    <property type="entry name" value="HELICASE MOV-10"/>
    <property type="match status" value="1"/>
</dbReference>
<proteinExistence type="predicted"/>
<dbReference type="OrthoDB" id="6513042at2759"/>
<feature type="domain" description="DNA2/NAM7 helicase-like C-terminal" evidence="4">
    <location>
        <begin position="883"/>
        <end position="1079"/>
    </location>
</feature>
<dbReference type="GO" id="GO:0003723">
    <property type="term" value="F:RNA binding"/>
    <property type="evidence" value="ECO:0007669"/>
    <property type="project" value="InterPro"/>
</dbReference>
<dbReference type="GO" id="GO:0035194">
    <property type="term" value="P:regulatory ncRNA-mediated post-transcriptional gene silencing"/>
    <property type="evidence" value="ECO:0007669"/>
    <property type="project" value="TreeGrafter"/>
</dbReference>
<keyword evidence="5" id="KW-0347">Helicase</keyword>
<dbReference type="Gene3D" id="3.40.50.300">
    <property type="entry name" value="P-loop containing nucleotide triphosphate hydrolases"/>
    <property type="match status" value="2"/>
</dbReference>
<dbReference type="InParanoid" id="A8NJE6"/>
<dbReference type="VEuPathDB" id="FungiDB:CC1G_09708"/>
<protein>
    <submittedName>
        <fullName evidence="5">Helicase MOV-10</fullName>
    </submittedName>
</protein>
<dbReference type="CDD" id="cd18038">
    <property type="entry name" value="DEXXQc_Helz-like"/>
    <property type="match status" value="1"/>
</dbReference>
<dbReference type="HOGENOM" id="CLU_001666_7_0_1"/>
<dbReference type="InterPro" id="IPR045055">
    <property type="entry name" value="DNA2/NAM7-like"/>
</dbReference>
<dbReference type="CDD" id="cd18808">
    <property type="entry name" value="SF1_C_Upf1"/>
    <property type="match status" value="1"/>
</dbReference>
<feature type="compositionally biased region" description="Polar residues" evidence="2">
    <location>
        <begin position="52"/>
        <end position="80"/>
    </location>
</feature>
<dbReference type="PANTHER" id="PTHR10887">
    <property type="entry name" value="DNA2/NAM7 HELICASE FAMILY"/>
    <property type="match status" value="1"/>
</dbReference>
<dbReference type="eggNOG" id="KOG1804">
    <property type="taxonomic scope" value="Eukaryota"/>
</dbReference>
<dbReference type="KEGG" id="cci:CC1G_09708"/>
<keyword evidence="5" id="KW-0378">Hydrolase</keyword>
<dbReference type="GO" id="GO:0005829">
    <property type="term" value="C:cytosol"/>
    <property type="evidence" value="ECO:0007669"/>
    <property type="project" value="TreeGrafter"/>
</dbReference>
<feature type="compositionally biased region" description="Low complexity" evidence="2">
    <location>
        <begin position="120"/>
        <end position="129"/>
    </location>
</feature>
<dbReference type="InterPro" id="IPR047187">
    <property type="entry name" value="SF1_C_Upf1"/>
</dbReference>
<dbReference type="Proteomes" id="UP000001861">
    <property type="component" value="Unassembled WGS sequence"/>
</dbReference>
<reference evidence="5 6" key="1">
    <citation type="journal article" date="2010" name="Proc. Natl. Acad. Sci. U.S.A.">
        <title>Insights into evolution of multicellular fungi from the assembled chromosomes of the mushroom Coprinopsis cinerea (Coprinus cinereus).</title>
        <authorList>
            <person name="Stajich J.E."/>
            <person name="Wilke S.K."/>
            <person name="Ahren D."/>
            <person name="Au C.H."/>
            <person name="Birren B.W."/>
            <person name="Borodovsky M."/>
            <person name="Burns C."/>
            <person name="Canback B."/>
            <person name="Casselton L.A."/>
            <person name="Cheng C.K."/>
            <person name="Deng J."/>
            <person name="Dietrich F.S."/>
            <person name="Fargo D.C."/>
            <person name="Farman M.L."/>
            <person name="Gathman A.C."/>
            <person name="Goldberg J."/>
            <person name="Guigo R."/>
            <person name="Hoegger P.J."/>
            <person name="Hooker J.B."/>
            <person name="Huggins A."/>
            <person name="James T.Y."/>
            <person name="Kamada T."/>
            <person name="Kilaru S."/>
            <person name="Kodira C."/>
            <person name="Kues U."/>
            <person name="Kupfer D."/>
            <person name="Kwan H.S."/>
            <person name="Lomsadze A."/>
            <person name="Li W."/>
            <person name="Lilly W.W."/>
            <person name="Ma L.J."/>
            <person name="Mackey A.J."/>
            <person name="Manning G."/>
            <person name="Martin F."/>
            <person name="Muraguchi H."/>
            <person name="Natvig D.O."/>
            <person name="Palmerini H."/>
            <person name="Ramesh M.A."/>
            <person name="Rehmeyer C.J."/>
            <person name="Roe B.A."/>
            <person name="Shenoy N."/>
            <person name="Stanke M."/>
            <person name="Ter-Hovhannisyan V."/>
            <person name="Tunlid A."/>
            <person name="Velagapudi R."/>
            <person name="Vision T.J."/>
            <person name="Zeng Q."/>
            <person name="Zolan M.E."/>
            <person name="Pukkila P.J."/>
        </authorList>
    </citation>
    <scope>NUCLEOTIDE SEQUENCE [LARGE SCALE GENOMIC DNA]</scope>
    <source>
        <strain evidence="6">Okayama-7 / 130 / ATCC MYA-4618 / FGSC 9003</strain>
    </source>
</reference>
<organism evidence="5 6">
    <name type="scientific">Coprinopsis cinerea (strain Okayama-7 / 130 / ATCC MYA-4618 / FGSC 9003)</name>
    <name type="common">Inky cap fungus</name>
    <name type="synonym">Hormographiella aspergillata</name>
    <dbReference type="NCBI Taxonomy" id="240176"/>
    <lineage>
        <taxon>Eukaryota</taxon>
        <taxon>Fungi</taxon>
        <taxon>Dikarya</taxon>
        <taxon>Basidiomycota</taxon>
        <taxon>Agaricomycotina</taxon>
        <taxon>Agaricomycetes</taxon>
        <taxon>Agaricomycetidae</taxon>
        <taxon>Agaricales</taxon>
        <taxon>Agaricineae</taxon>
        <taxon>Psathyrellaceae</taxon>
        <taxon>Coprinopsis</taxon>
    </lineage>
</organism>
<dbReference type="AlphaFoldDB" id="A8NJE6"/>
<evidence type="ECO:0000259" key="4">
    <source>
        <dbReference type="Pfam" id="PF13087"/>
    </source>
</evidence>
<gene>
    <name evidence="5" type="ORF">CC1G_09708</name>
</gene>
<evidence type="ECO:0000259" key="3">
    <source>
        <dbReference type="Pfam" id="PF13086"/>
    </source>
</evidence>
<evidence type="ECO:0000313" key="5">
    <source>
        <dbReference type="EMBL" id="EAU87611.2"/>
    </source>
</evidence>
<dbReference type="InterPro" id="IPR026122">
    <property type="entry name" value="MOV-10/SDE3_DEXXQ/H-box"/>
</dbReference>
<feature type="compositionally biased region" description="Basic and acidic residues" evidence="2">
    <location>
        <begin position="147"/>
        <end position="159"/>
    </location>
</feature>
<feature type="domain" description="DNA2/NAM7 helicase helicase" evidence="3">
    <location>
        <begin position="823"/>
        <end position="876"/>
    </location>
</feature>
<feature type="compositionally biased region" description="Low complexity" evidence="2">
    <location>
        <begin position="204"/>
        <end position="213"/>
    </location>
</feature>
<dbReference type="GO" id="GO:0032574">
    <property type="term" value="F:5'-3' RNA helicase activity"/>
    <property type="evidence" value="ECO:0007669"/>
    <property type="project" value="InterPro"/>
</dbReference>
<keyword evidence="5" id="KW-0547">Nucleotide-binding</keyword>
<keyword evidence="6" id="KW-1185">Reference proteome</keyword>
<dbReference type="InterPro" id="IPR041679">
    <property type="entry name" value="DNA2/NAM7-like_C"/>
</dbReference>
<comment type="caution">
    <text evidence="5">The sequence shown here is derived from an EMBL/GenBank/DDBJ whole genome shotgun (WGS) entry which is preliminary data.</text>
</comment>
<dbReference type="RefSeq" id="XP_001834208.2">
    <property type="nucleotide sequence ID" value="XM_001834156.2"/>
</dbReference>
<dbReference type="InterPro" id="IPR027417">
    <property type="entry name" value="P-loop_NTPase"/>
</dbReference>
<feature type="domain" description="DNA2/NAM7 helicase helicase" evidence="3">
    <location>
        <begin position="656"/>
        <end position="725"/>
    </location>
</feature>
<feature type="region of interest" description="Disordered" evidence="2">
    <location>
        <begin position="1"/>
        <end position="80"/>
    </location>
</feature>
<evidence type="ECO:0000256" key="2">
    <source>
        <dbReference type="SAM" id="MobiDB-lite"/>
    </source>
</evidence>
<dbReference type="SUPFAM" id="SSF52540">
    <property type="entry name" value="P-loop containing nucleoside triphosphate hydrolases"/>
    <property type="match status" value="1"/>
</dbReference>
<feature type="compositionally biased region" description="Basic residues" evidence="2">
    <location>
        <begin position="18"/>
        <end position="50"/>
    </location>
</feature>
<evidence type="ECO:0000313" key="6">
    <source>
        <dbReference type="Proteomes" id="UP000001861"/>
    </source>
</evidence>
<evidence type="ECO:0000256" key="1">
    <source>
        <dbReference type="ARBA" id="ARBA00023158"/>
    </source>
</evidence>
<accession>A8NJE6</accession>
<dbReference type="InterPro" id="IPR041677">
    <property type="entry name" value="DNA2/NAM7_AAA_11"/>
</dbReference>
<sequence>MGTHYGHGQQPQYANYGHGHHHPHTQHHHPHHHQNQQPLHHGHPNYHLAHHQQPQQTNPWPTLGQQQQSTNGAAANSNAQATTEIHDFWKSRLAPLPGFVSRPELAPARGTGIVHPAPPANAAKKNPNAVVIKRPDGSVVGSGPNKDGGKVKNSKDKENANPNGATKTGLKDKKLSLVPPPSFAGAMSVVNGASPSRPEGEQASPSVSPSPSSRGGGEEGIPALSPIDEREEDELEAEIEKLLLEKDGDDGGEKDMELEAEDELISPTQLHDETVLDIYADPFIPQWLKDVQSQHHTLAPVPPIPIFPSVSYLQNYLPQRMVEEVMKKNMSLALISMPPPPPPKRHVWTPPDQHSPTARTVSNLNNALPPLAIQTYYQHFVHLLRWELDALARLKENVVLWKIGVQVLNWREDTFVIYVPNVRGDMDFGGKIGVGDLVHLREVVELKGPLAVGAKGNKGPRGGMSQEDVDVVSGTGTGRAFEARVTVVRRREGLVHITSPTLKQHIQTYTPPTPTTQFEGGWPVFGPNDQLPYLFNVTFMLNSRPFCVMEHALAAIYRLLDPAGDLAGGGTGGPSYAQMLLKNVQAGPPGVPPKPSPVSPAGIPVANGNGSVTPEPVGVNLIQHWLFPEEEQLRTCPPFQIGDGMIKPGEWKDHGLNAEQKSAVTSIAMFQSPVPHLISGPPGTGKTRTVVETVLQILRVQPQACILLCAPSNPATDTLVQRLKAHLLPRDMLRLNDQNRTFAEVPDEIRQYCYVENDKFALPHWKTLLKYRVVVTSCLDASILAAAQLTNLNLMHMEDELVSSIHPRRNQFSKTVIEPHWTHLLIDEAAQGSEPELLIPISVVVPHAQYVGKKAFVPQLVLCGDPNQLGPIVTSEEARAGELDVSLLERLFERPLYAQAKNYRSHPVILMPPSAIFYNDTLEPCAKNGTVTWRRLPVPHLPLKFIGHEHPEATNDERATWYNKGEIRKVVDTIKSMLADNLLCTPPLRPADIGVMAPWREQVWKLREELRKEKLHAVDVGTVEDFQGRESRVVIISCVRSNPRFLEEDAKRGLGIFCERKRMNVAITRAKELLVVVGNGALLSRDPYWKSFLQFALRNKLYEGPELSLESDGNYISRLESQLLYGGDEELDPEEQGILMAGGVAREVLREDM</sequence>